<keyword evidence="2" id="KW-1133">Transmembrane helix</keyword>
<protein>
    <recommendedName>
        <fullName evidence="3">HTH cro/C1-type domain-containing protein</fullName>
    </recommendedName>
</protein>
<sequence length="237" mass="26196">MSEWTDIGEQLRKARESKGLDIRDVAHTTRIPLATLNALEESDYSVFPSPTYARSFLSQYSDYLQVDAHEWVEAFETGDVLSNVNDHEYLKHHNEHIGDNDPEPVRAKRSHSSTRREDKVSGGGSSILQTATVFMVTALLIVGGIYAYNKYEPMFTGAASDGDDVDETEQAVIKDKEKSTEEPKATEPVVAKNEPAEEPPKAVPVLPAVPVEPVEPVVPKPRTGPPPKAMVIDEEEE</sequence>
<dbReference type="InterPro" id="IPR050400">
    <property type="entry name" value="Bact_Cytoskel_RodZ"/>
</dbReference>
<gene>
    <name evidence="4" type="ORF">NT6N_33630</name>
</gene>
<feature type="region of interest" description="Disordered" evidence="1">
    <location>
        <begin position="94"/>
        <end position="124"/>
    </location>
</feature>
<accession>A0AAT9FQV8</accession>
<dbReference type="EMBL" id="AP026866">
    <property type="protein sequence ID" value="BDS08323.1"/>
    <property type="molecule type" value="Genomic_DNA"/>
</dbReference>
<dbReference type="KEGG" id="osu:NT6N_33630"/>
<dbReference type="InterPro" id="IPR010982">
    <property type="entry name" value="Lambda_DNA-bd_dom_sf"/>
</dbReference>
<dbReference type="AlphaFoldDB" id="A0AAT9FQV8"/>
<dbReference type="SUPFAM" id="SSF47413">
    <property type="entry name" value="lambda repressor-like DNA-binding domains"/>
    <property type="match status" value="1"/>
</dbReference>
<feature type="domain" description="HTH cro/C1-type" evidence="3">
    <location>
        <begin position="10"/>
        <end position="71"/>
    </location>
</feature>
<dbReference type="SMART" id="SM00530">
    <property type="entry name" value="HTH_XRE"/>
    <property type="match status" value="1"/>
</dbReference>
<evidence type="ECO:0000256" key="2">
    <source>
        <dbReference type="SAM" id="Phobius"/>
    </source>
</evidence>
<dbReference type="Gene3D" id="1.10.260.40">
    <property type="entry name" value="lambda repressor-like DNA-binding domains"/>
    <property type="match status" value="1"/>
</dbReference>
<dbReference type="PANTHER" id="PTHR34475">
    <property type="match status" value="1"/>
</dbReference>
<proteinExistence type="predicted"/>
<evidence type="ECO:0000256" key="1">
    <source>
        <dbReference type="SAM" id="MobiDB-lite"/>
    </source>
</evidence>
<dbReference type="CDD" id="cd00093">
    <property type="entry name" value="HTH_XRE"/>
    <property type="match status" value="1"/>
</dbReference>
<reference evidence="4" key="1">
    <citation type="submission" date="2024-07" db="EMBL/GenBank/DDBJ databases">
        <title>Complete genome sequence of Verrucomicrobiaceae bacterium NT6N.</title>
        <authorList>
            <person name="Huang C."/>
            <person name="Takami H."/>
            <person name="Hamasaki K."/>
        </authorList>
    </citation>
    <scope>NUCLEOTIDE SEQUENCE</scope>
    <source>
        <strain evidence="4">NT6N</strain>
    </source>
</reference>
<feature type="compositionally biased region" description="Pro residues" evidence="1">
    <location>
        <begin position="216"/>
        <end position="228"/>
    </location>
</feature>
<keyword evidence="2" id="KW-0472">Membrane</keyword>
<dbReference type="PANTHER" id="PTHR34475:SF1">
    <property type="entry name" value="CYTOSKELETON PROTEIN RODZ"/>
    <property type="match status" value="1"/>
</dbReference>
<keyword evidence="2" id="KW-0812">Transmembrane</keyword>
<feature type="transmembrane region" description="Helical" evidence="2">
    <location>
        <begin position="127"/>
        <end position="148"/>
    </location>
</feature>
<evidence type="ECO:0000313" key="4">
    <source>
        <dbReference type="EMBL" id="BDS08323.1"/>
    </source>
</evidence>
<feature type="compositionally biased region" description="Basic and acidic residues" evidence="1">
    <location>
        <begin position="94"/>
        <end position="106"/>
    </location>
</feature>
<evidence type="ECO:0000259" key="3">
    <source>
        <dbReference type="SMART" id="SM00530"/>
    </source>
</evidence>
<feature type="compositionally biased region" description="Basic and acidic residues" evidence="1">
    <location>
        <begin position="172"/>
        <end position="185"/>
    </location>
</feature>
<organism evidence="4">
    <name type="scientific">Oceaniferula spumae</name>
    <dbReference type="NCBI Taxonomy" id="2979115"/>
    <lineage>
        <taxon>Bacteria</taxon>
        <taxon>Pseudomonadati</taxon>
        <taxon>Verrucomicrobiota</taxon>
        <taxon>Verrucomicrobiia</taxon>
        <taxon>Verrucomicrobiales</taxon>
        <taxon>Verrucomicrobiaceae</taxon>
        <taxon>Oceaniferula</taxon>
    </lineage>
</organism>
<dbReference type="InterPro" id="IPR001387">
    <property type="entry name" value="Cro/C1-type_HTH"/>
</dbReference>
<dbReference type="Pfam" id="PF13413">
    <property type="entry name" value="HTH_25"/>
    <property type="match status" value="1"/>
</dbReference>
<feature type="region of interest" description="Disordered" evidence="1">
    <location>
        <begin position="157"/>
        <end position="237"/>
    </location>
</feature>
<feature type="compositionally biased region" description="Low complexity" evidence="1">
    <location>
        <begin position="203"/>
        <end position="215"/>
    </location>
</feature>
<dbReference type="GO" id="GO:0003677">
    <property type="term" value="F:DNA binding"/>
    <property type="evidence" value="ECO:0007669"/>
    <property type="project" value="InterPro"/>
</dbReference>
<name>A0AAT9FQV8_9BACT</name>